<reference evidence="2" key="1">
    <citation type="journal article" date="2019" name="Int. J. Syst. Evol. Microbiol.">
        <title>The Global Catalogue of Microorganisms (GCM) 10K type strain sequencing project: providing services to taxonomists for standard genome sequencing and annotation.</title>
        <authorList>
            <consortium name="The Broad Institute Genomics Platform"/>
            <consortium name="The Broad Institute Genome Sequencing Center for Infectious Disease"/>
            <person name="Wu L."/>
            <person name="Ma J."/>
        </authorList>
    </citation>
    <scope>NUCLEOTIDE SEQUENCE [LARGE SCALE GENOMIC DNA]</scope>
    <source>
        <strain evidence="2">NBRC 3267</strain>
    </source>
</reference>
<accession>A0AAV5N8M1</accession>
<evidence type="ECO:0000313" key="1">
    <source>
        <dbReference type="EMBL" id="GLQ61171.1"/>
    </source>
</evidence>
<dbReference type="AlphaFoldDB" id="A0AAV5N8M1"/>
<dbReference type="Gene3D" id="3.40.50.300">
    <property type="entry name" value="P-loop containing nucleotide triphosphate hydrolases"/>
    <property type="match status" value="1"/>
</dbReference>
<keyword evidence="2" id="KW-1185">Reference proteome</keyword>
<evidence type="ECO:0008006" key="3">
    <source>
        <dbReference type="Google" id="ProtNLM"/>
    </source>
</evidence>
<protein>
    <recommendedName>
        <fullName evidence="3">Kinase</fullName>
    </recommendedName>
</protein>
<dbReference type="RefSeq" id="WP_099212058.1">
    <property type="nucleotide sequence ID" value="NZ_BEWM01000003.1"/>
</dbReference>
<proteinExistence type="predicted"/>
<name>A0AAV5N8M1_9PROT</name>
<comment type="caution">
    <text evidence="1">The sequence shown here is derived from an EMBL/GenBank/DDBJ whole genome shotgun (WGS) entry which is preliminary data.</text>
</comment>
<evidence type="ECO:0000313" key="2">
    <source>
        <dbReference type="Proteomes" id="UP001156614"/>
    </source>
</evidence>
<organism evidence="1 2">
    <name type="scientific">Gluconobacter cerinus</name>
    <dbReference type="NCBI Taxonomy" id="38307"/>
    <lineage>
        <taxon>Bacteria</taxon>
        <taxon>Pseudomonadati</taxon>
        <taxon>Pseudomonadota</taxon>
        <taxon>Alphaproteobacteria</taxon>
        <taxon>Acetobacterales</taxon>
        <taxon>Acetobacteraceae</taxon>
        <taxon>Gluconobacter</taxon>
    </lineage>
</organism>
<sequence>MRAFPARQLENTIINPDVFLETDTGRIWTPERNVQAWQCAFAALQRLLSTTPDATVIVVCGLQGAGKSTWIATQLPQRKKVYFDAALPGARHRQPIIDIARSADAVLEAVWIRVSLDTALAQNALRAPDKQVPEKSIRSVHNLFEPPTIKEGFESVRIIDVANPSDHGIKYHAGRAMAGGI</sequence>
<dbReference type="SUPFAM" id="SSF52540">
    <property type="entry name" value="P-loop containing nucleoside triphosphate hydrolases"/>
    <property type="match status" value="1"/>
</dbReference>
<dbReference type="EMBL" id="BSNU01000001">
    <property type="protein sequence ID" value="GLQ61171.1"/>
    <property type="molecule type" value="Genomic_DNA"/>
</dbReference>
<dbReference type="Proteomes" id="UP001156614">
    <property type="component" value="Unassembled WGS sequence"/>
</dbReference>
<dbReference type="InterPro" id="IPR027417">
    <property type="entry name" value="P-loop_NTPase"/>
</dbReference>
<gene>
    <name evidence="1" type="ORF">GCM10007867_00160</name>
</gene>